<proteinExistence type="predicted"/>
<evidence type="ECO:0000256" key="2">
    <source>
        <dbReference type="SAM" id="Phobius"/>
    </source>
</evidence>
<dbReference type="EMBL" id="WJXA01000005">
    <property type="protein sequence ID" value="KAF7143653.1"/>
    <property type="molecule type" value="Genomic_DNA"/>
</dbReference>
<keyword evidence="2" id="KW-1133">Transmembrane helix</keyword>
<reference evidence="3" key="1">
    <citation type="submission" date="2019-11" db="EMBL/GenBank/DDBJ databases">
        <authorList>
            <person name="Liu Y."/>
            <person name="Hou J."/>
            <person name="Li T.-Q."/>
            <person name="Guan C.-H."/>
            <person name="Wu X."/>
            <person name="Wu H.-Z."/>
            <person name="Ling F."/>
            <person name="Zhang R."/>
            <person name="Shi X.-G."/>
            <person name="Ren J.-P."/>
            <person name="Chen E.-F."/>
            <person name="Sun J.-M."/>
        </authorList>
    </citation>
    <scope>NUCLEOTIDE SEQUENCE</scope>
    <source>
        <strain evidence="3">Adult_tree_wgs_1</strain>
        <tissue evidence="3">Leaves</tissue>
    </source>
</reference>
<organism evidence="3 4">
    <name type="scientific">Rhododendron simsii</name>
    <name type="common">Sims's rhododendron</name>
    <dbReference type="NCBI Taxonomy" id="118357"/>
    <lineage>
        <taxon>Eukaryota</taxon>
        <taxon>Viridiplantae</taxon>
        <taxon>Streptophyta</taxon>
        <taxon>Embryophyta</taxon>
        <taxon>Tracheophyta</taxon>
        <taxon>Spermatophyta</taxon>
        <taxon>Magnoliopsida</taxon>
        <taxon>eudicotyledons</taxon>
        <taxon>Gunneridae</taxon>
        <taxon>Pentapetalae</taxon>
        <taxon>asterids</taxon>
        <taxon>Ericales</taxon>
        <taxon>Ericaceae</taxon>
        <taxon>Ericoideae</taxon>
        <taxon>Rhodoreae</taxon>
        <taxon>Rhododendron</taxon>
    </lineage>
</organism>
<accession>A0A834GXF3</accession>
<protein>
    <submittedName>
        <fullName evidence="3">Uncharacterized protein</fullName>
    </submittedName>
</protein>
<dbReference type="Proteomes" id="UP000626092">
    <property type="component" value="Unassembled WGS sequence"/>
</dbReference>
<evidence type="ECO:0000313" key="3">
    <source>
        <dbReference type="EMBL" id="KAF7143653.1"/>
    </source>
</evidence>
<feature type="region of interest" description="Disordered" evidence="1">
    <location>
        <begin position="66"/>
        <end position="87"/>
    </location>
</feature>
<evidence type="ECO:0000313" key="4">
    <source>
        <dbReference type="Proteomes" id="UP000626092"/>
    </source>
</evidence>
<keyword evidence="2" id="KW-0472">Membrane</keyword>
<feature type="transmembrane region" description="Helical" evidence="2">
    <location>
        <begin position="159"/>
        <end position="175"/>
    </location>
</feature>
<feature type="compositionally biased region" description="Polar residues" evidence="1">
    <location>
        <begin position="68"/>
        <end position="80"/>
    </location>
</feature>
<name>A0A834GXF3_RHOSS</name>
<keyword evidence="2" id="KW-0812">Transmembrane</keyword>
<dbReference type="AlphaFoldDB" id="A0A834GXF3"/>
<dbReference type="OrthoDB" id="10438120at2759"/>
<comment type="caution">
    <text evidence="3">The sequence shown here is derived from an EMBL/GenBank/DDBJ whole genome shotgun (WGS) entry which is preliminary data.</text>
</comment>
<evidence type="ECO:0000256" key="1">
    <source>
        <dbReference type="SAM" id="MobiDB-lite"/>
    </source>
</evidence>
<keyword evidence="4" id="KW-1185">Reference proteome</keyword>
<sequence>MDRSWYSRVNCFLSTNQVGSSPHRDILPEHVVTFISTPSFATFSFVFNSTIQGTNTSKSLGVAKYQHSDSTQPASSTHGGSSVLRPLPNYNRQSQQVIGLKKVLVRNGTKASEPKSHSRIWNIDGSTEVPTTAETTIQSNPVLSVLDSKEATSKLQRKLMCGTFLIVMLVKLLLWNT</sequence>
<gene>
    <name evidence="3" type="ORF">RHSIM_Rhsim05G0173200</name>
</gene>